<dbReference type="Gene3D" id="2.80.10.50">
    <property type="match status" value="1"/>
</dbReference>
<dbReference type="EMBL" id="CP002686">
    <property type="protein sequence ID" value="AEE77468.1"/>
    <property type="molecule type" value="Genomic_DNA"/>
</dbReference>
<evidence type="ECO:0007829" key="8">
    <source>
        <dbReference type="PeptideAtlas" id="F4J0C4"/>
    </source>
</evidence>
<dbReference type="SUPFAM" id="SSF50405">
    <property type="entry name" value="Actin-crosslinking proteins"/>
    <property type="match status" value="1"/>
</dbReference>
<dbReference type="Pfam" id="PF04601">
    <property type="entry name" value="DUF569"/>
    <property type="match status" value="1"/>
</dbReference>
<feature type="domain" description="DUF569" evidence="3">
    <location>
        <begin position="232"/>
        <end position="308"/>
    </location>
</feature>
<dbReference type="AlphaFoldDB" id="F4J0C4"/>
<dbReference type="OrthoDB" id="2432302at2759"/>
<feature type="compositionally biased region" description="Pro residues" evidence="1">
    <location>
        <begin position="194"/>
        <end position="204"/>
    </location>
</feature>
<dbReference type="PANTHER" id="PTHR31205">
    <property type="entry name" value="ACTIN CROSS-LINKING PROTEIN (DUF569)"/>
    <property type="match status" value="1"/>
</dbReference>
<feature type="domain" description="DUF569" evidence="2">
    <location>
        <begin position="33"/>
        <end position="173"/>
    </location>
</feature>
<sequence>MIFNPILGGKIAAVAIKRSLFQIFVILYKRTIMEIFKKAETVRLRSYHDKYLLAEEDEESVSQDRDGRSMNARWTVEVVEKADVIRLKSCFGKYLTASNIPMFLGMTGKRVTQTLPRRLDSSTEWEPVREGVQVRLKTRYGQYLRANGGLPPWRNSITHDIPHRSTTQDWVLWDIDILESRKKKAPPVAEPAYTPLPPPPPPPELLQVRKDDHQEPNSPKGFSLSSPVKADGRLIYYRIGDEDGNVDETAKEELFCFKGMGLEELKEKLIEETGLSDISICSKNPLNGKLYPLRLHLPPNNTKMHVVLIPSPSKGDAASTS</sequence>
<dbReference type="GeneID" id="822493"/>
<dbReference type="OMA" id="DDQETVC"/>
<evidence type="ECO:0000313" key="6">
    <source>
        <dbReference type="Proteomes" id="UP000006548"/>
    </source>
</evidence>
<evidence type="ECO:0000313" key="7">
    <source>
        <dbReference type="TAIR" id="AT3G28630"/>
    </source>
</evidence>
<evidence type="ECO:0000313" key="5">
    <source>
        <dbReference type="EMBL" id="AEE77468.1"/>
    </source>
</evidence>
<evidence type="ECO:0000259" key="2">
    <source>
        <dbReference type="Pfam" id="PF04601"/>
    </source>
</evidence>
<dbReference type="Proteomes" id="UP000006548">
    <property type="component" value="Chromosome 3"/>
</dbReference>
<protein>
    <submittedName>
        <fullName evidence="5">Actin cross-linking protein, putative (DUF569)</fullName>
    </submittedName>
</protein>
<dbReference type="InterPro" id="IPR007679">
    <property type="entry name" value="DUF569"/>
</dbReference>
<dbReference type="RefSeq" id="NP_850645.2">
    <property type="nucleotide sequence ID" value="NM_180314.2"/>
</dbReference>
<accession>F4J0C4</accession>
<evidence type="ECO:0000256" key="1">
    <source>
        <dbReference type="SAM" id="MobiDB-lite"/>
    </source>
</evidence>
<dbReference type="ExpressionAtlas" id="F4J0C4">
    <property type="expression patterns" value="baseline and differential"/>
</dbReference>
<keyword evidence="8 9" id="KW-1267">Proteomics identification</keyword>
<proteinExistence type="evidence at protein level"/>
<feature type="region of interest" description="Disordered" evidence="1">
    <location>
        <begin position="184"/>
        <end position="224"/>
    </location>
</feature>
<dbReference type="ProteomicsDB" id="202278"/>
<gene>
    <name evidence="5 7" type="primary">CROLIN1</name>
    <name evidence="5" type="synonym">CROLIN 1</name>
    <name evidence="4 5" type="ordered locus">At3g28630</name>
</gene>
<evidence type="ECO:0007829" key="9">
    <source>
        <dbReference type="ProteomicsDB" id="F4J0C4"/>
    </source>
</evidence>
<evidence type="ECO:0000259" key="3">
    <source>
        <dbReference type="Pfam" id="PF22932"/>
    </source>
</evidence>
<evidence type="ECO:0000313" key="4">
    <source>
        <dbReference type="Araport" id="AT3G28630"/>
    </source>
</evidence>
<dbReference type="FunFam" id="2.80.10.50:FF:000105">
    <property type="entry name" value="Actin cross-linking protein, putative (DUF569)"/>
    <property type="match status" value="1"/>
</dbReference>
<keyword evidence="6" id="KW-1185">Reference proteome</keyword>
<dbReference type="HOGENOM" id="CLU_057637_0_0_1"/>
<reference evidence="5 6" key="1">
    <citation type="journal article" date="2000" name="Nature">
        <title>Sequence and analysis of chromosome 3 of the plant Arabidopsis thaliana.</title>
        <authorList>
            <consortium name="European Union Chromosome 3 Arabidopsis Sequencing Consortium"/>
            <consortium name="Institute for Genomic Research"/>
            <consortium name="Kazusa DNA Research Institute"/>
            <person name="Salanoubat M."/>
            <person name="Lemcke K."/>
            <person name="Rieger M."/>
            <person name="Ansorge W."/>
            <person name="Unseld M."/>
            <person name="Fartmann B."/>
            <person name="Valle G."/>
            <person name="Blocker H."/>
            <person name="Perez-Alonso M."/>
            <person name="Obermaier B."/>
            <person name="Delseny M."/>
            <person name="Boutry M."/>
            <person name="Grivell L.A."/>
            <person name="Mache R."/>
            <person name="Puigdomenech P."/>
            <person name="De Simone V."/>
            <person name="Choisne N."/>
            <person name="Artiguenave F."/>
            <person name="Robert C."/>
            <person name="Brottier P."/>
            <person name="Wincker P."/>
            <person name="Cattolico L."/>
            <person name="Weissenbach J."/>
            <person name="Saurin W."/>
            <person name="Quetier F."/>
            <person name="Schafer M."/>
            <person name="Muller-Auer S."/>
            <person name="Gabel C."/>
            <person name="Fuchs M."/>
            <person name="Benes V."/>
            <person name="Wurmbach E."/>
            <person name="Drzonek H."/>
            <person name="Erfle H."/>
            <person name="Jordan N."/>
            <person name="Bangert S."/>
            <person name="Wiedelmann R."/>
            <person name="Kranz H."/>
            <person name="Voss H."/>
            <person name="Holland R."/>
            <person name="Brandt P."/>
            <person name="Nyakatura G."/>
            <person name="Vezzi A."/>
            <person name="D'Angelo M."/>
            <person name="Pallavicini A."/>
            <person name="Toppo S."/>
            <person name="Simionati B."/>
            <person name="Conrad A."/>
            <person name="Hornischer K."/>
            <person name="Kauer G."/>
            <person name="Lohnert T.H."/>
            <person name="Nordsiek G."/>
            <person name="Reichelt J."/>
            <person name="Scharfe M."/>
            <person name="Schon O."/>
            <person name="Bargues M."/>
            <person name="Terol J."/>
            <person name="Climent J."/>
            <person name="Navarro P."/>
            <person name="Collado C."/>
            <person name="Perez-Perez A."/>
            <person name="Ottenwalder B."/>
            <person name="Duchemin D."/>
            <person name="Cooke R."/>
            <person name="Laudie M."/>
            <person name="Berger-Llauro C."/>
            <person name="Purnelle B."/>
            <person name="Masuy D."/>
            <person name="de Haan M."/>
            <person name="Maarse A.C."/>
            <person name="Alcaraz J.P."/>
            <person name="Cottet A."/>
            <person name="Casacuberta E."/>
            <person name="Monfort A."/>
            <person name="Argiriou A."/>
            <person name="flores M."/>
            <person name="Liguori R."/>
            <person name="Vitale D."/>
            <person name="Mannhaupt G."/>
            <person name="Haase D."/>
            <person name="Schoof H."/>
            <person name="Rudd S."/>
            <person name="Zaccaria P."/>
            <person name="Mewes H.W."/>
            <person name="Mayer K.F."/>
            <person name="Kaul S."/>
            <person name="Town C.D."/>
            <person name="Koo H.L."/>
            <person name="Tallon L.J."/>
            <person name="Jenkins J."/>
            <person name="Rooney T."/>
            <person name="Rizzo M."/>
            <person name="Walts A."/>
            <person name="Utterback T."/>
            <person name="Fujii C.Y."/>
            <person name="Shea T.P."/>
            <person name="Creasy T.H."/>
            <person name="Haas B."/>
            <person name="Maiti R."/>
            <person name="Wu D."/>
            <person name="Peterson J."/>
            <person name="Van Aken S."/>
            <person name="Pai G."/>
            <person name="Militscher J."/>
            <person name="Sellers P."/>
            <person name="Gill J.E."/>
            <person name="Feldblyum T.V."/>
            <person name="Preuss D."/>
            <person name="Lin X."/>
            <person name="Nierman W.C."/>
            <person name="Salzberg S.L."/>
            <person name="White O."/>
            <person name="Venter J.C."/>
            <person name="Fraser C.M."/>
            <person name="Kaneko T."/>
            <person name="Nakamura Y."/>
            <person name="Sato S."/>
            <person name="Kato T."/>
            <person name="Asamizu E."/>
            <person name="Sasamoto S."/>
            <person name="Kimura T."/>
            <person name="Idesawa K."/>
            <person name="Kawashima K."/>
            <person name="Kishida Y."/>
            <person name="Kiyokawa C."/>
            <person name="Kohara M."/>
            <person name="Matsumoto M."/>
            <person name="Matsuno A."/>
            <person name="Muraki A."/>
            <person name="Nakayama S."/>
            <person name="Nakazaki N."/>
            <person name="Shinpo S."/>
            <person name="Takeuchi C."/>
            <person name="Wada T."/>
            <person name="Watanabe A."/>
            <person name="Yamada M."/>
            <person name="Yasuda M."/>
            <person name="Tabata S."/>
        </authorList>
    </citation>
    <scope>NUCLEOTIDE SEQUENCE [LARGE SCALE GENOMIC DNA]</scope>
    <source>
        <strain evidence="6">cv. Columbia</strain>
    </source>
</reference>
<dbReference type="InterPro" id="IPR054726">
    <property type="entry name" value="Ubiq_DUF569-assoc"/>
</dbReference>
<dbReference type="GO" id="GO:0051015">
    <property type="term" value="F:actin filament binding"/>
    <property type="evidence" value="ECO:0000314"/>
    <property type="project" value="TAIR"/>
</dbReference>
<organism evidence="5 6">
    <name type="scientific">Arabidopsis thaliana</name>
    <name type="common">Mouse-ear cress</name>
    <dbReference type="NCBI Taxonomy" id="3702"/>
    <lineage>
        <taxon>Eukaryota</taxon>
        <taxon>Viridiplantae</taxon>
        <taxon>Streptophyta</taxon>
        <taxon>Embryophyta</taxon>
        <taxon>Tracheophyta</taxon>
        <taxon>Spermatophyta</taxon>
        <taxon>Magnoliopsida</taxon>
        <taxon>eudicotyledons</taxon>
        <taxon>Gunneridae</taxon>
        <taxon>Pentapetalae</taxon>
        <taxon>rosids</taxon>
        <taxon>malvids</taxon>
        <taxon>Brassicales</taxon>
        <taxon>Brassicaceae</taxon>
        <taxon>Camelineae</taxon>
        <taxon>Arabidopsis</taxon>
    </lineage>
</organism>
<dbReference type="TAIR" id="AT3G28630">
    <property type="gene designation" value="CROLIN1"/>
</dbReference>
<name>F4J0C4_ARATH</name>
<dbReference type="CDD" id="cd23340">
    <property type="entry name" value="beta-trefoil_FSCN_ACP-like"/>
    <property type="match status" value="1"/>
</dbReference>
<dbReference type="PANTHER" id="PTHR31205:SF77">
    <property type="entry name" value="CROSS-LINKING PROTEIN, PUTATIVE (DUF569)-RELATED"/>
    <property type="match status" value="1"/>
</dbReference>
<reference evidence="6" key="2">
    <citation type="journal article" date="2017" name="Plant J.">
        <title>Araport11: a complete reannotation of the Arabidopsis thaliana reference genome.</title>
        <authorList>
            <person name="Cheng C.Y."/>
            <person name="Krishnakumar V."/>
            <person name="Chan A.P."/>
            <person name="Thibaud-Nissen F."/>
            <person name="Schobel S."/>
            <person name="Town C.D."/>
        </authorList>
    </citation>
    <scope>GENOME REANNOTATION</scope>
    <source>
        <strain evidence="6">cv. Columbia</strain>
    </source>
</reference>
<dbReference type="InterPro" id="IPR008999">
    <property type="entry name" value="Actin-crosslinking"/>
</dbReference>
<dbReference type="Pfam" id="PF22932">
    <property type="entry name" value="Ubiq_DUF_assoc"/>
    <property type="match status" value="1"/>
</dbReference>
<dbReference type="Araport" id="AT3G28630"/>